<protein>
    <submittedName>
        <fullName evidence="1">Uncharacterized protein</fullName>
    </submittedName>
</protein>
<dbReference type="AlphaFoldDB" id="A0A1H0G3H8"/>
<sequence>MIELKRAAIKTQLKRWCFGWVLLSSYIREGQRLQAGVGNGLDRSAVIMQLR</sequence>
<name>A0A1H0G3H8_9FIRM</name>
<gene>
    <name evidence="1" type="ORF">SAMN05192585_1478</name>
</gene>
<proteinExistence type="predicted"/>
<dbReference type="EMBL" id="FNID01000047">
    <property type="protein sequence ID" value="SDO01455.1"/>
    <property type="molecule type" value="Genomic_DNA"/>
</dbReference>
<dbReference type="Proteomes" id="UP000199182">
    <property type="component" value="Unassembled WGS sequence"/>
</dbReference>
<dbReference type="RefSeq" id="WP_162840445.1">
    <property type="nucleotide sequence ID" value="NZ_FNID01000047.1"/>
</dbReference>
<organism evidence="1 2">
    <name type="scientific">Acetanaerobacterium elongatum</name>
    <dbReference type="NCBI Taxonomy" id="258515"/>
    <lineage>
        <taxon>Bacteria</taxon>
        <taxon>Bacillati</taxon>
        <taxon>Bacillota</taxon>
        <taxon>Clostridia</taxon>
        <taxon>Eubacteriales</taxon>
        <taxon>Oscillospiraceae</taxon>
        <taxon>Acetanaerobacterium</taxon>
    </lineage>
</organism>
<evidence type="ECO:0000313" key="1">
    <source>
        <dbReference type="EMBL" id="SDO01455.1"/>
    </source>
</evidence>
<dbReference type="STRING" id="258515.SAMN05192585_1478"/>
<keyword evidence="2" id="KW-1185">Reference proteome</keyword>
<accession>A0A1H0G3H8</accession>
<reference evidence="1 2" key="1">
    <citation type="submission" date="2016-10" db="EMBL/GenBank/DDBJ databases">
        <authorList>
            <person name="de Groot N.N."/>
        </authorList>
    </citation>
    <scope>NUCLEOTIDE SEQUENCE [LARGE SCALE GENOMIC DNA]</scope>
    <source>
        <strain evidence="1 2">CGMCC 1.5012</strain>
    </source>
</reference>
<evidence type="ECO:0000313" key="2">
    <source>
        <dbReference type="Proteomes" id="UP000199182"/>
    </source>
</evidence>